<gene>
    <name evidence="6" type="ORF">E1283_26540</name>
</gene>
<dbReference type="AlphaFoldDB" id="A0A4R4SXK3"/>
<dbReference type="InterPro" id="IPR051054">
    <property type="entry name" value="SorC_transcr_regulators"/>
</dbReference>
<dbReference type="OrthoDB" id="186585at2"/>
<dbReference type="Gene3D" id="3.40.50.1360">
    <property type="match status" value="1"/>
</dbReference>
<reference evidence="6 7" key="1">
    <citation type="submission" date="2019-03" db="EMBL/GenBank/DDBJ databases">
        <title>Draft genome sequences of novel Actinobacteria.</title>
        <authorList>
            <person name="Sahin N."/>
            <person name="Ay H."/>
            <person name="Saygin H."/>
        </authorList>
    </citation>
    <scope>NUCLEOTIDE SEQUENCE [LARGE SCALE GENOMIC DNA]</scope>
    <source>
        <strain evidence="6 7">DSM 41900</strain>
    </source>
</reference>
<protein>
    <submittedName>
        <fullName evidence="6">Sugar-binding transcriptional regulator</fullName>
    </submittedName>
</protein>
<evidence type="ECO:0000256" key="4">
    <source>
        <dbReference type="ARBA" id="ARBA00023163"/>
    </source>
</evidence>
<evidence type="ECO:0000259" key="5">
    <source>
        <dbReference type="Pfam" id="PF04198"/>
    </source>
</evidence>
<dbReference type="InterPro" id="IPR037171">
    <property type="entry name" value="NagB/RpiA_transferase-like"/>
</dbReference>
<accession>A0A4R4SXK3</accession>
<sequence length="322" mass="34109">MTVSKLRQIVRVARMYHERGLRQTQIAELLGLTQAGVSRMLRTATTLGVVRTVVVAPAGIHSDLEDAVAERYRLADVVIVDGDDLLDDPPSLMRALGGSAAGYLETAFRDGDVIGVSTWSETLLAAVNAMQPGPRKAAAVAGRVVQLMGGVGDAHSQVQATRLTARLAELTGTVPLFVRAPGLVGSAEARLSLLRDPSVLEVGEAWQRLTAVLVGIGSLEPSPLLRLSGNAVAEEELTRLRGLGAVGDICQRFFDENGVHVDAGLGERTVGVSVDQLRGAPRRIAVAGGPRKYPAVRGAVRGRWITALVTDLSTARRLLDEP</sequence>
<dbReference type="PANTHER" id="PTHR34294:SF1">
    <property type="entry name" value="TRANSCRIPTIONAL REGULATOR LSRR"/>
    <property type="match status" value="1"/>
</dbReference>
<proteinExistence type="inferred from homology"/>
<organism evidence="6 7">
    <name type="scientific">Streptomyces hainanensis</name>
    <dbReference type="NCBI Taxonomy" id="402648"/>
    <lineage>
        <taxon>Bacteria</taxon>
        <taxon>Bacillati</taxon>
        <taxon>Actinomycetota</taxon>
        <taxon>Actinomycetes</taxon>
        <taxon>Kitasatosporales</taxon>
        <taxon>Streptomycetaceae</taxon>
        <taxon>Streptomyces</taxon>
    </lineage>
</organism>
<dbReference type="PANTHER" id="PTHR34294">
    <property type="entry name" value="TRANSCRIPTIONAL REGULATOR-RELATED"/>
    <property type="match status" value="1"/>
</dbReference>
<evidence type="ECO:0000313" key="7">
    <source>
        <dbReference type="Proteomes" id="UP000295345"/>
    </source>
</evidence>
<dbReference type="InterPro" id="IPR007324">
    <property type="entry name" value="Sugar-bd_dom_put"/>
</dbReference>
<evidence type="ECO:0000256" key="3">
    <source>
        <dbReference type="ARBA" id="ARBA00023125"/>
    </source>
</evidence>
<name>A0A4R4SXK3_9ACTN</name>
<keyword evidence="2" id="KW-0805">Transcription regulation</keyword>
<dbReference type="GO" id="GO:0003677">
    <property type="term" value="F:DNA binding"/>
    <property type="evidence" value="ECO:0007669"/>
    <property type="project" value="UniProtKB-KW"/>
</dbReference>
<keyword evidence="7" id="KW-1185">Reference proteome</keyword>
<evidence type="ECO:0000313" key="6">
    <source>
        <dbReference type="EMBL" id="TDC69031.1"/>
    </source>
</evidence>
<dbReference type="Proteomes" id="UP000295345">
    <property type="component" value="Unassembled WGS sequence"/>
</dbReference>
<comment type="caution">
    <text evidence="6">The sequence shown here is derived from an EMBL/GenBank/DDBJ whole genome shotgun (WGS) entry which is preliminary data.</text>
</comment>
<keyword evidence="3" id="KW-0238">DNA-binding</keyword>
<evidence type="ECO:0000256" key="2">
    <source>
        <dbReference type="ARBA" id="ARBA00023015"/>
    </source>
</evidence>
<dbReference type="GO" id="GO:0030246">
    <property type="term" value="F:carbohydrate binding"/>
    <property type="evidence" value="ECO:0007669"/>
    <property type="project" value="InterPro"/>
</dbReference>
<dbReference type="SUPFAM" id="SSF100950">
    <property type="entry name" value="NagB/RpiA/CoA transferase-like"/>
    <property type="match status" value="1"/>
</dbReference>
<comment type="similarity">
    <text evidence="1">Belongs to the SorC transcriptional regulatory family.</text>
</comment>
<dbReference type="Pfam" id="PF04198">
    <property type="entry name" value="Sugar-bind"/>
    <property type="match status" value="1"/>
</dbReference>
<feature type="domain" description="Sugar-binding" evidence="5">
    <location>
        <begin position="62"/>
        <end position="319"/>
    </location>
</feature>
<keyword evidence="4" id="KW-0804">Transcription</keyword>
<evidence type="ECO:0000256" key="1">
    <source>
        <dbReference type="ARBA" id="ARBA00010466"/>
    </source>
</evidence>
<dbReference type="EMBL" id="SMKI01000352">
    <property type="protein sequence ID" value="TDC69031.1"/>
    <property type="molecule type" value="Genomic_DNA"/>
</dbReference>
<dbReference type="Gene3D" id="1.10.10.60">
    <property type="entry name" value="Homeodomain-like"/>
    <property type="match status" value="1"/>
</dbReference>